<accession>A0A212FGI6</accession>
<dbReference type="eggNOG" id="KOG1721">
    <property type="taxonomic scope" value="Eukaryota"/>
</dbReference>
<dbReference type="Proteomes" id="UP000007151">
    <property type="component" value="Unassembled WGS sequence"/>
</dbReference>
<proteinExistence type="predicted"/>
<evidence type="ECO:0008006" key="3">
    <source>
        <dbReference type="Google" id="ProtNLM"/>
    </source>
</evidence>
<dbReference type="InParanoid" id="A0A212FGI6"/>
<evidence type="ECO:0000313" key="2">
    <source>
        <dbReference type="Proteomes" id="UP000007151"/>
    </source>
</evidence>
<gene>
    <name evidence="1" type="ORF">KGM_205193</name>
</gene>
<name>A0A212FGI6_DANPL</name>
<comment type="caution">
    <text evidence="1">The sequence shown here is derived from an EMBL/GenBank/DDBJ whole genome shotgun (WGS) entry which is preliminary data.</text>
</comment>
<sequence>MDLSNNNRCKCCLEERNLKDMWKEHYNEGQKEIYGFMIRDCFVVAWDLPSYTDKLEYICASCRIILRQCVRFKNRLQMSEQSLNYYFNNDIFKALPRWQRFKVVMPGQQLQFARYIIFMAYSL</sequence>
<dbReference type="AlphaFoldDB" id="A0A212FGI6"/>
<organism evidence="1 2">
    <name type="scientific">Danaus plexippus plexippus</name>
    <dbReference type="NCBI Taxonomy" id="278856"/>
    <lineage>
        <taxon>Eukaryota</taxon>
        <taxon>Metazoa</taxon>
        <taxon>Ecdysozoa</taxon>
        <taxon>Arthropoda</taxon>
        <taxon>Hexapoda</taxon>
        <taxon>Insecta</taxon>
        <taxon>Pterygota</taxon>
        <taxon>Neoptera</taxon>
        <taxon>Endopterygota</taxon>
        <taxon>Lepidoptera</taxon>
        <taxon>Glossata</taxon>
        <taxon>Ditrysia</taxon>
        <taxon>Papilionoidea</taxon>
        <taxon>Nymphalidae</taxon>
        <taxon>Danainae</taxon>
        <taxon>Danaini</taxon>
        <taxon>Danaina</taxon>
        <taxon>Danaus</taxon>
        <taxon>Danaus</taxon>
    </lineage>
</organism>
<evidence type="ECO:0000313" key="1">
    <source>
        <dbReference type="EMBL" id="OWR52861.1"/>
    </source>
</evidence>
<dbReference type="KEGG" id="dpl:KGM_205193"/>
<protein>
    <recommendedName>
        <fullName evidence="3">ZAD domain-containing protein</fullName>
    </recommendedName>
</protein>
<dbReference type="EMBL" id="AGBW02008654">
    <property type="protein sequence ID" value="OWR52861.1"/>
    <property type="molecule type" value="Genomic_DNA"/>
</dbReference>
<keyword evidence="2" id="KW-1185">Reference proteome</keyword>
<reference evidence="1 2" key="1">
    <citation type="journal article" date="2011" name="Cell">
        <title>The monarch butterfly genome yields insights into long-distance migration.</title>
        <authorList>
            <person name="Zhan S."/>
            <person name="Merlin C."/>
            <person name="Boore J.L."/>
            <person name="Reppert S.M."/>
        </authorList>
    </citation>
    <scope>NUCLEOTIDE SEQUENCE [LARGE SCALE GENOMIC DNA]</scope>
    <source>
        <strain evidence="1">F-2</strain>
    </source>
</reference>